<dbReference type="GO" id="GO:0015629">
    <property type="term" value="C:actin cytoskeleton"/>
    <property type="evidence" value="ECO:0007669"/>
    <property type="project" value="UniProtKB-ARBA"/>
</dbReference>
<feature type="compositionally biased region" description="Polar residues" evidence="3">
    <location>
        <begin position="12"/>
        <end position="22"/>
    </location>
</feature>
<evidence type="ECO:0000313" key="6">
    <source>
        <dbReference type="Proteomes" id="UP001212997"/>
    </source>
</evidence>
<dbReference type="InterPro" id="IPR016024">
    <property type="entry name" value="ARM-type_fold"/>
</dbReference>
<dbReference type="PANTHER" id="PTHR47102:SF2">
    <property type="entry name" value="PROTEIN BNI1"/>
    <property type="match status" value="1"/>
</dbReference>
<dbReference type="Proteomes" id="UP001212997">
    <property type="component" value="Unassembled WGS sequence"/>
</dbReference>
<dbReference type="PANTHER" id="PTHR47102">
    <property type="entry name" value="PROTEIN BNI1"/>
    <property type="match status" value="1"/>
</dbReference>
<feature type="region of interest" description="Disordered" evidence="3">
    <location>
        <begin position="752"/>
        <end position="838"/>
    </location>
</feature>
<feature type="compositionally biased region" description="Polar residues" evidence="3">
    <location>
        <begin position="179"/>
        <end position="189"/>
    </location>
</feature>
<dbReference type="GO" id="GO:0051017">
    <property type="term" value="P:actin filament bundle assembly"/>
    <property type="evidence" value="ECO:0007669"/>
    <property type="project" value="TreeGrafter"/>
</dbReference>
<dbReference type="InterPro" id="IPR010473">
    <property type="entry name" value="GTPase-bd"/>
</dbReference>
<accession>A0AAD5Y8A5</accession>
<feature type="compositionally biased region" description="Polar residues" evidence="3">
    <location>
        <begin position="160"/>
        <end position="171"/>
    </location>
</feature>
<feature type="region of interest" description="Disordered" evidence="3">
    <location>
        <begin position="1"/>
        <end position="38"/>
    </location>
</feature>
<dbReference type="SMART" id="SM01139">
    <property type="entry name" value="Drf_FH3"/>
    <property type="match status" value="1"/>
</dbReference>
<dbReference type="InterPro" id="IPR051661">
    <property type="entry name" value="Actin_filament_regulator"/>
</dbReference>
<comment type="similarity">
    <text evidence="1">Belongs to the formin homology family. BNI1 subfamily.</text>
</comment>
<feature type="compositionally biased region" description="Low complexity" evidence="3">
    <location>
        <begin position="854"/>
        <end position="873"/>
    </location>
</feature>
<dbReference type="Pfam" id="PF06371">
    <property type="entry name" value="Drf_GBD"/>
    <property type="match status" value="1"/>
</dbReference>
<feature type="domain" description="GBD/FH3" evidence="4">
    <location>
        <begin position="212"/>
        <end position="608"/>
    </location>
</feature>
<evidence type="ECO:0000256" key="1">
    <source>
        <dbReference type="ARBA" id="ARBA00037935"/>
    </source>
</evidence>
<evidence type="ECO:0000256" key="3">
    <source>
        <dbReference type="SAM" id="MobiDB-lite"/>
    </source>
</evidence>
<evidence type="ECO:0000313" key="5">
    <source>
        <dbReference type="EMBL" id="KAJ3475779.1"/>
    </source>
</evidence>
<dbReference type="GO" id="GO:0032153">
    <property type="term" value="C:cell division site"/>
    <property type="evidence" value="ECO:0007669"/>
    <property type="project" value="TreeGrafter"/>
</dbReference>
<dbReference type="GO" id="GO:0051016">
    <property type="term" value="P:barbed-end actin filament capping"/>
    <property type="evidence" value="ECO:0007669"/>
    <property type="project" value="TreeGrafter"/>
</dbReference>
<evidence type="ECO:0000259" key="4">
    <source>
        <dbReference type="PROSITE" id="PS51232"/>
    </source>
</evidence>
<feature type="coiled-coil region" evidence="2">
    <location>
        <begin position="513"/>
        <end position="544"/>
    </location>
</feature>
<protein>
    <recommendedName>
        <fullName evidence="4">GBD/FH3 domain-containing protein</fullName>
    </recommendedName>
</protein>
<dbReference type="Gene3D" id="1.25.10.10">
    <property type="entry name" value="Leucine-rich Repeat Variant"/>
    <property type="match status" value="1"/>
</dbReference>
<dbReference type="GO" id="GO:0043332">
    <property type="term" value="C:mating projection tip"/>
    <property type="evidence" value="ECO:0007669"/>
    <property type="project" value="TreeGrafter"/>
</dbReference>
<proteinExistence type="inferred from homology"/>
<feature type="region of interest" description="Disordered" evidence="3">
    <location>
        <begin position="120"/>
        <end position="189"/>
    </location>
</feature>
<dbReference type="GO" id="GO:0031267">
    <property type="term" value="F:small GTPase binding"/>
    <property type="evidence" value="ECO:0007669"/>
    <property type="project" value="InterPro"/>
</dbReference>
<feature type="compositionally biased region" description="Basic residues" evidence="3">
    <location>
        <begin position="796"/>
        <end position="813"/>
    </location>
</feature>
<feature type="compositionally biased region" description="Basic and acidic residues" evidence="3">
    <location>
        <begin position="752"/>
        <end position="762"/>
    </location>
</feature>
<feature type="coiled-coil region" evidence="2">
    <location>
        <begin position="691"/>
        <end position="725"/>
    </location>
</feature>
<keyword evidence="2" id="KW-0175">Coiled coil</keyword>
<name>A0AAD5Y8A5_9APHY</name>
<dbReference type="PROSITE" id="PS51232">
    <property type="entry name" value="GBD_FH3"/>
    <property type="match status" value="1"/>
</dbReference>
<feature type="coiled-coil region" evidence="2">
    <location>
        <begin position="630"/>
        <end position="664"/>
    </location>
</feature>
<reference evidence="5" key="1">
    <citation type="submission" date="2022-07" db="EMBL/GenBank/DDBJ databases">
        <title>Genome Sequence of Physisporinus lineatus.</title>
        <authorList>
            <person name="Buettner E."/>
        </authorList>
    </citation>
    <scope>NUCLEOTIDE SEQUENCE</scope>
    <source>
        <strain evidence="5">VT162</strain>
    </source>
</reference>
<feature type="compositionally biased region" description="Polar residues" evidence="3">
    <location>
        <begin position="819"/>
        <end position="828"/>
    </location>
</feature>
<gene>
    <name evidence="5" type="ORF">NLI96_g11611</name>
</gene>
<dbReference type="EMBL" id="JANAWD010000800">
    <property type="protein sequence ID" value="KAJ3475779.1"/>
    <property type="molecule type" value="Genomic_DNA"/>
</dbReference>
<dbReference type="SMART" id="SM01140">
    <property type="entry name" value="Drf_GBD"/>
    <property type="match status" value="1"/>
</dbReference>
<feature type="compositionally biased region" description="Gly residues" evidence="3">
    <location>
        <begin position="771"/>
        <end position="782"/>
    </location>
</feature>
<dbReference type="AlphaFoldDB" id="A0AAD5Y8A5"/>
<keyword evidence="6" id="KW-1185">Reference proteome</keyword>
<comment type="caution">
    <text evidence="5">The sequence shown here is derived from an EMBL/GenBank/DDBJ whole genome shotgun (WGS) entry which is preliminary data.</text>
</comment>
<organism evidence="5 6">
    <name type="scientific">Meripilus lineatus</name>
    <dbReference type="NCBI Taxonomy" id="2056292"/>
    <lineage>
        <taxon>Eukaryota</taxon>
        <taxon>Fungi</taxon>
        <taxon>Dikarya</taxon>
        <taxon>Basidiomycota</taxon>
        <taxon>Agaricomycotina</taxon>
        <taxon>Agaricomycetes</taxon>
        <taxon>Polyporales</taxon>
        <taxon>Meripilaceae</taxon>
        <taxon>Meripilus</taxon>
    </lineage>
</organism>
<dbReference type="InterPro" id="IPR011989">
    <property type="entry name" value="ARM-like"/>
</dbReference>
<dbReference type="InterPro" id="IPR014768">
    <property type="entry name" value="GBD/FH3_dom"/>
</dbReference>
<feature type="compositionally biased region" description="Basic residues" evidence="3">
    <location>
        <begin position="1"/>
        <end position="11"/>
    </location>
</feature>
<feature type="region of interest" description="Disordered" evidence="3">
    <location>
        <begin position="853"/>
        <end position="887"/>
    </location>
</feature>
<evidence type="ECO:0000256" key="2">
    <source>
        <dbReference type="SAM" id="Coils"/>
    </source>
</evidence>
<dbReference type="SUPFAM" id="SSF48371">
    <property type="entry name" value="ARM repeat"/>
    <property type="match status" value="1"/>
</dbReference>
<dbReference type="Gene3D" id="1.10.238.150">
    <property type="entry name" value="Formin, FH3 diaphanous domain"/>
    <property type="match status" value="1"/>
</dbReference>
<dbReference type="GO" id="GO:0005938">
    <property type="term" value="C:cell cortex"/>
    <property type="evidence" value="ECO:0007669"/>
    <property type="project" value="UniProtKB-ARBA"/>
</dbReference>
<sequence>METFFKRRTRPRQSSASGTQDLGSVPYNQLAPPKTMPVTVSTASHGIRNNPAAVISAPITNPTLTANGTEINKFAQGRTRSERERVYLDTGIHPYPNPHSPSVADSATLYSDSDAASSKQATRAFRKSGSGSSLTDFGVPSPTSPNGRHRTLVPDHNATIRPTSTMTTATNRSDKRTSHYSALTSPDFSNRHLSTISQHLSRLTPTDDFSLRRPDDDDEIRTMFEEVIRNRDLPKLPNLTVDQMWSVVYNDAHMTWKDMKSMEHSARSTHPGQPAQGTPEWYIKKFLDKTITPKQATGLEVTLRTGQMQWFVKFLDLQGTSVLAQALTHISRKALQRRADEVDLEYEITKCIKAIFNNPPGNQDALEHPQIVTQLIATLNTPNLATKKLILDLLIFYIYFSHGDALQLVIQGLENLTNDNHEHGGCYAYWFKSLESTLSGRGRMGTVVGASEEVKRLGQLDGGSLGDFTANNLILINLIFKFTDDLNLRVHHRSMMEASGLQRILKLCATFGYEIIEKQIEVLKQTLEDDERALRERMDQEILKDLANPEDVYKALLAKTQDSRAKDYLLSMFQHLLLVREEGPALAHYYQLIDSMVTDLVMDKQLGGGESRLGHSVERIIAQFNEADRHQNLEDDLSQARANILRLKLEKENLEEELSQSNGGLVGTLKGKVATLEDKLKVSRENTSKLQGQLETQKAGYEEQIDQLEAQIMELFRMLKEVDKGVNRIMENSGGMDRRTLIETLEKHMQRDKTIGILEGRDRRKKKRRTGQGGDTGEGSGGSEEDDEGTPTKAGSLRRRHASISKSRTKSVKAARFSEAQNGRSSQFMDADESIEQEQVQQQLAEGVRLYPARDIPSSSPRSVPRSPRLARPALGEYAQTPPTGADGLLRARIDDGMEQSDHTIFQRTAVVRRESTSVIISSSTLARGRHDY</sequence>
<dbReference type="Pfam" id="PF06367">
    <property type="entry name" value="Drf_FH3"/>
    <property type="match status" value="1"/>
</dbReference>
<dbReference type="GO" id="GO:0003779">
    <property type="term" value="F:actin binding"/>
    <property type="evidence" value="ECO:0007669"/>
    <property type="project" value="InterPro"/>
</dbReference>
<dbReference type="GO" id="GO:1903475">
    <property type="term" value="P:mitotic actomyosin contractile ring assembly"/>
    <property type="evidence" value="ECO:0007669"/>
    <property type="project" value="TreeGrafter"/>
</dbReference>
<dbReference type="InterPro" id="IPR010472">
    <property type="entry name" value="FH3_dom"/>
</dbReference>